<organism evidence="1">
    <name type="scientific">Oikopleura dioica</name>
    <name type="common">Tunicate</name>
    <dbReference type="NCBI Taxonomy" id="34765"/>
    <lineage>
        <taxon>Eukaryota</taxon>
        <taxon>Metazoa</taxon>
        <taxon>Chordata</taxon>
        <taxon>Tunicata</taxon>
        <taxon>Appendicularia</taxon>
        <taxon>Copelata</taxon>
        <taxon>Oikopleuridae</taxon>
        <taxon>Oikopleura</taxon>
    </lineage>
</organism>
<evidence type="ECO:0000313" key="1">
    <source>
        <dbReference type="EMBL" id="CBY40720.1"/>
    </source>
</evidence>
<proteinExistence type="predicted"/>
<gene>
    <name evidence="1" type="ORF">GSOID_T00022748001</name>
</gene>
<protein>
    <submittedName>
        <fullName evidence="1">Uncharacterized protein</fullName>
    </submittedName>
</protein>
<dbReference type="Proteomes" id="UP000011014">
    <property type="component" value="Unassembled WGS sequence"/>
</dbReference>
<feature type="non-terminal residue" evidence="1">
    <location>
        <position position="1"/>
    </location>
</feature>
<accession>E4YZ42</accession>
<sequence length="13" mass="1408">LRNDESLESSSDG</sequence>
<name>E4YZ42_OIKDI</name>
<dbReference type="EMBL" id="FN656075">
    <property type="protein sequence ID" value="CBY40720.1"/>
    <property type="molecule type" value="Genomic_DNA"/>
</dbReference>
<reference evidence="1" key="1">
    <citation type="journal article" date="2010" name="Science">
        <title>Plasticity of animal genome architecture unmasked by rapid evolution of a pelagic tunicate.</title>
        <authorList>
            <person name="Denoeud F."/>
            <person name="Henriet S."/>
            <person name="Mungpakdee S."/>
            <person name="Aury J.M."/>
            <person name="Da Silva C."/>
            <person name="Brinkmann H."/>
            <person name="Mikhaleva J."/>
            <person name="Olsen L.C."/>
            <person name="Jubin C."/>
            <person name="Canestro C."/>
            <person name="Bouquet J.M."/>
            <person name="Danks G."/>
            <person name="Poulain J."/>
            <person name="Campsteijn C."/>
            <person name="Adamski M."/>
            <person name="Cross I."/>
            <person name="Yadetie F."/>
            <person name="Muffato M."/>
            <person name="Louis A."/>
            <person name="Butcher S."/>
            <person name="Tsagkogeorga G."/>
            <person name="Konrad A."/>
            <person name="Singh S."/>
            <person name="Jensen M.F."/>
            <person name="Cong E.H."/>
            <person name="Eikeseth-Otteraa H."/>
            <person name="Noel B."/>
            <person name="Anthouard V."/>
            <person name="Porcel B.M."/>
            <person name="Kachouri-Lafond R."/>
            <person name="Nishino A."/>
            <person name="Ugolini M."/>
            <person name="Chourrout P."/>
            <person name="Nishida H."/>
            <person name="Aasland R."/>
            <person name="Huzurbazar S."/>
            <person name="Westhof E."/>
            <person name="Delsuc F."/>
            <person name="Lehrach H."/>
            <person name="Reinhardt R."/>
            <person name="Weissenbach J."/>
            <person name="Roy S.W."/>
            <person name="Artiguenave F."/>
            <person name="Postlethwait J.H."/>
            <person name="Manak J.R."/>
            <person name="Thompson E.M."/>
            <person name="Jaillon O."/>
            <person name="Du Pasquier L."/>
            <person name="Boudinot P."/>
            <person name="Liberles D.A."/>
            <person name="Volff J.N."/>
            <person name="Philippe H."/>
            <person name="Lenhard B."/>
            <person name="Roest Crollius H."/>
            <person name="Wincker P."/>
            <person name="Chourrout D."/>
        </authorList>
    </citation>
    <scope>NUCLEOTIDE SEQUENCE [LARGE SCALE GENOMIC DNA]</scope>
</reference>